<dbReference type="Proteomes" id="UP000315444">
    <property type="component" value="Unassembled WGS sequence"/>
</dbReference>
<comment type="caution">
    <text evidence="3">The sequence shown here is derived from an EMBL/GenBank/DDBJ whole genome shotgun (WGS) entry which is preliminary data.</text>
</comment>
<evidence type="ECO:0000313" key="2">
    <source>
        <dbReference type="EMBL" id="TWV42072.1"/>
    </source>
</evidence>
<dbReference type="GO" id="GO:0003677">
    <property type="term" value="F:DNA binding"/>
    <property type="evidence" value="ECO:0007669"/>
    <property type="project" value="InterPro"/>
</dbReference>
<dbReference type="Pfam" id="PF01076">
    <property type="entry name" value="Mob_Pre"/>
    <property type="match status" value="1"/>
</dbReference>
<keyword evidence="1" id="KW-0175">Coiled coil</keyword>
<name>A0AB38PRC4_BACFG</name>
<protein>
    <submittedName>
        <fullName evidence="3">Mobilization protein</fullName>
    </submittedName>
</protein>
<evidence type="ECO:0000313" key="5">
    <source>
        <dbReference type="Proteomes" id="UP000319026"/>
    </source>
</evidence>
<reference evidence="2 4" key="1">
    <citation type="submission" date="2019-07" db="EMBL/GenBank/DDBJ databases">
        <title>Genome sequencing of Bacteroides fragilis.</title>
        <authorList>
            <person name="Galasyn E.V."/>
            <person name="Ruoff K.L."/>
            <person name="Price C.E."/>
            <person name="Valls R.A."/>
            <person name="O'Toole G.A."/>
        </authorList>
    </citation>
    <scope>NUCLEOTIDE SEQUENCE [LARGE SCALE GENOMIC DNA]</scope>
    <source>
        <strain evidence="2 4">AD135F_1B</strain>
    </source>
</reference>
<gene>
    <name evidence="3" type="ORF">FSA03_07790</name>
    <name evidence="2" type="ORF">FSA06_07640</name>
</gene>
<proteinExistence type="predicted"/>
<dbReference type="RefSeq" id="WP_032576984.1">
    <property type="nucleotide sequence ID" value="NZ_VOHT01000003.1"/>
</dbReference>
<feature type="coiled-coil region" evidence="1">
    <location>
        <begin position="213"/>
        <end position="261"/>
    </location>
</feature>
<dbReference type="NCBIfam" id="NF041497">
    <property type="entry name" value="MobV"/>
    <property type="match status" value="1"/>
</dbReference>
<organism evidence="3 5">
    <name type="scientific">Bacteroides fragilis</name>
    <dbReference type="NCBI Taxonomy" id="817"/>
    <lineage>
        <taxon>Bacteria</taxon>
        <taxon>Pseudomonadati</taxon>
        <taxon>Bacteroidota</taxon>
        <taxon>Bacteroidia</taxon>
        <taxon>Bacteroidales</taxon>
        <taxon>Bacteroidaceae</taxon>
        <taxon>Bacteroides</taxon>
    </lineage>
</organism>
<dbReference type="Gene3D" id="3.30.930.30">
    <property type="match status" value="1"/>
</dbReference>
<evidence type="ECO:0000256" key="1">
    <source>
        <dbReference type="SAM" id="Coils"/>
    </source>
</evidence>
<dbReference type="AlphaFoldDB" id="A0AB38PRC4"/>
<dbReference type="Proteomes" id="UP000319026">
    <property type="component" value="Unassembled WGS sequence"/>
</dbReference>
<dbReference type="InterPro" id="IPR001668">
    <property type="entry name" value="Mob_Pre"/>
</dbReference>
<dbReference type="EMBL" id="VOHV01000003">
    <property type="protein sequence ID" value="TWV42072.1"/>
    <property type="molecule type" value="Genomic_DNA"/>
</dbReference>
<evidence type="ECO:0000313" key="4">
    <source>
        <dbReference type="Proteomes" id="UP000315444"/>
    </source>
</evidence>
<dbReference type="CDD" id="cd17242">
    <property type="entry name" value="MobM_relaxase"/>
    <property type="match status" value="1"/>
</dbReference>
<sequence>MGYFTLDFKKAKGASDARMSDHIERRVIASNVDPTRTHLNRELAQLPEGVTERDEAIAHRIKSAGIKRKITPDQVRAIRVMLSGTHEAMMKIQQDGRIDEWCDDSMQWLHKTFGKENTVSAVLHMDETTPHIHATIVPIVTGERRKAKQKKQTEGKRTYRKKTDTARLCADDVLNRDRLVAYHDDYAKVMERYGLQRGVRGSEARHTTTAQYYRDLKRQTGELETDVQQLQIEKQEAEKQLKQVKREINTEKLEVVKTEAKTALIAKVGSLLGGGEIKELKQENELLRGEVAVRDEGIEKLLTLIQEQRRQHGRELTEVQAKYIKEQNEQKGETNALKKWINRACRWFPLFDDAFRMEKFCLAAGFTMEQTDRLFTFRPLEYSGNLYSEEYRRSLSVTNATAQIKIVQEDKKQRFVLHINGKNIFDWFKEQFYKLYNNLKQSTHPTIKKGKGMKL</sequence>
<accession>A0AB38PRC4</accession>
<dbReference type="GO" id="GO:0006310">
    <property type="term" value="P:DNA recombination"/>
    <property type="evidence" value="ECO:0007669"/>
    <property type="project" value="InterPro"/>
</dbReference>
<reference evidence="3 5" key="2">
    <citation type="submission" date="2019-07" db="EMBL/GenBank/DDBJ databases">
        <title>Genome Sequencing of Bacteroides fragilis.</title>
        <authorList>
            <person name="Pinto K.M."/>
            <person name="Ruoff K.L."/>
            <person name="Price C.E."/>
            <person name="Valls R.A."/>
            <person name="O'Toole G.A."/>
        </authorList>
    </citation>
    <scope>NUCLEOTIDE SEQUENCE [LARGE SCALE GENOMIC DNA]</scope>
    <source>
        <strain evidence="3 5">AD135F_3B</strain>
    </source>
</reference>
<evidence type="ECO:0000313" key="3">
    <source>
        <dbReference type="EMBL" id="TWV49773.1"/>
    </source>
</evidence>
<dbReference type="EMBL" id="VOHT01000003">
    <property type="protein sequence ID" value="TWV49773.1"/>
    <property type="molecule type" value="Genomic_DNA"/>
</dbReference>